<dbReference type="Gene3D" id="2.70.130.10">
    <property type="entry name" value="Mannose-6-phosphate receptor binding domain"/>
    <property type="match status" value="1"/>
</dbReference>
<sequence>MRKRKIRTFSAGFLGGRWAALAGSAVALMLLLLVEAGGAAARRCNTSDIAHFYSPCNKTTGKLTVLSYIDPDANCEPGDLFVPPPRRTWCYNCSDGQQLDPMTLECVACSAGSYASYMTRFASFDPLPEGMSTFCNPEPCAHWSAVEDTYGTVISSGLQPTEGHPLTPWGTVDESLQATLDFAVIVSESSGTLEFDYSVSSEEYYDGLVVRLNFSVVRNPNREIGKYRFFATGVHRDWYHAALALPHGLTQIQFEYIKDSTGPPYGDELTGVNDRALLRNIVVRGTRKTVAEVQCTSCPPGHWTATDSGSGGALECIRCPRNTYRSAGDLGCIACPPNTTSREGEANCAPMRPCMATDYIAQYGSCQSDGKRTREWVKYPSTDCVEVGTKPSASRVECAACLPGMRHEGGRPGGACVGCAAGEYLLDNKCETCPAGTAAVPSLRYSSGFDTLGGNLSVLSGISLSYQRCTGAKSTCQTTSGEGFELVGLLYEDEDNTLIGIRQQHSPNSTYSLATLNYTFDAEEDGWVNLTFAYVDDDGKFMERLDWRTTMSVRLVVDEEAEYAARTFASRSYGIDSKFFSLIVPYYVETALPANDRDSRSRGLRHRLSWMVEELAHTSSPISVVVVALDVFGDSSGGVQSCRPCRAGFSCPERASKMSACAPGTVQPATRAQECTQCSDNTYAPGYGFTTCLQCPSSTVVNDDHTGCSSVCVFERNNVVYNFSELRGVVLNTTLSFAPSTNASVANMTVEEADEADITRFYFSPCEPLPIPDARTTGSSDSVVTPVTPDRLCVAAIPNRNSSSRAYLCQRTSSTNGHHYGDAVTHLQIGRHLYMVTQMGSPLMLNTMAGDRVSNQKVYYEAFIELQCSTDTEEPRLGTLQFVGEGTEEVVLRWRSTYACPMCTNESYEKVETTCDDPASATRRVYYTLRPHSFGCVGGYQPPDPIIIDCTECTLESYTVRWLECNASTLTQEGVYVLIPERSNCTPSSTPLPPVKPRACTPSGRDGRSKSTAVVGVLLVILGILVAGLAVMAVSYRRMRELVARVARGEGAELDAYGGMLDGTDDQDGENAAAEASQPAHDSAAAGAQQLWGVVVGMGQHIRDAASHQDGSEGGVTTADASPGAQNNWSGYNFLSAPDGGSSERGDGSGSARNGGQGRTLFSLAADDDDLLPGPR</sequence>
<dbReference type="InterPro" id="IPR044865">
    <property type="entry name" value="MRH_dom"/>
</dbReference>
<evidence type="ECO:0000256" key="5">
    <source>
        <dbReference type="ARBA" id="ARBA00023157"/>
    </source>
</evidence>
<feature type="domain" description="MRH" evidence="10">
    <location>
        <begin position="710"/>
        <end position="902"/>
    </location>
</feature>
<keyword evidence="6" id="KW-0325">Glycoprotein</keyword>
<gene>
    <name evidence="11" type="ORF">CUR178_03336</name>
</gene>
<keyword evidence="8" id="KW-1133">Transmembrane helix</keyword>
<comment type="subcellular location">
    <subcellularLocation>
        <location evidence="1">Cell membrane</location>
        <topology evidence="1">Single-pass type I membrane protein</topology>
    </subcellularLocation>
</comment>
<dbReference type="InterPro" id="IPR009030">
    <property type="entry name" value="Growth_fac_rcpt_cys_sf"/>
</dbReference>
<proteinExistence type="inferred from homology"/>
<evidence type="ECO:0000256" key="4">
    <source>
        <dbReference type="ARBA" id="ARBA00022729"/>
    </source>
</evidence>
<dbReference type="PANTHER" id="PTHR22727">
    <property type="entry name" value="PROTEIN CBG13728"/>
    <property type="match status" value="1"/>
</dbReference>
<keyword evidence="4 9" id="KW-0732">Signal</keyword>
<dbReference type="InterPro" id="IPR039181">
    <property type="entry name" value="Elapor1/2"/>
</dbReference>
<dbReference type="SMART" id="SM01411">
    <property type="entry name" value="Ephrin_rec_like"/>
    <property type="match status" value="2"/>
</dbReference>
<evidence type="ECO:0000256" key="3">
    <source>
        <dbReference type="ARBA" id="ARBA00022475"/>
    </source>
</evidence>
<comment type="similarity">
    <text evidence="2">Belongs to the ELAPOR family.</text>
</comment>
<dbReference type="SUPFAM" id="SSF57184">
    <property type="entry name" value="Growth factor receptor domain"/>
    <property type="match status" value="1"/>
</dbReference>
<feature type="region of interest" description="Disordered" evidence="7">
    <location>
        <begin position="1057"/>
        <end position="1085"/>
    </location>
</feature>
<dbReference type="RefSeq" id="XP_067693104.1">
    <property type="nucleotide sequence ID" value="XM_067835071.1"/>
</dbReference>
<dbReference type="InterPro" id="IPR011641">
    <property type="entry name" value="Tyr-kin_ephrin_A/B_rcpt-like"/>
</dbReference>
<keyword evidence="5" id="KW-1015">Disulfide bond</keyword>
<keyword evidence="3" id="KW-1003">Cell membrane</keyword>
<dbReference type="Proteomes" id="UP000674179">
    <property type="component" value="Chromosome 22"/>
</dbReference>
<keyword evidence="8" id="KW-0812">Transmembrane</keyword>
<dbReference type="InterPro" id="IPR009011">
    <property type="entry name" value="Man6P_isomerase_rcpt-bd_dom_sf"/>
</dbReference>
<evidence type="ECO:0000256" key="9">
    <source>
        <dbReference type="SAM" id="SignalP"/>
    </source>
</evidence>
<organism evidence="11 12">
    <name type="scientific">Leishmania enriettii</name>
    <dbReference type="NCBI Taxonomy" id="5663"/>
    <lineage>
        <taxon>Eukaryota</taxon>
        <taxon>Discoba</taxon>
        <taxon>Euglenozoa</taxon>
        <taxon>Kinetoplastea</taxon>
        <taxon>Metakinetoplastina</taxon>
        <taxon>Trypanosomatida</taxon>
        <taxon>Trypanosomatidae</taxon>
        <taxon>Leishmaniinae</taxon>
        <taxon>Leishmania</taxon>
    </lineage>
</organism>
<evidence type="ECO:0000259" key="10">
    <source>
        <dbReference type="PROSITE" id="PS51914"/>
    </source>
</evidence>
<feature type="region of interest" description="Disordered" evidence="7">
    <location>
        <begin position="987"/>
        <end position="1009"/>
    </location>
</feature>
<evidence type="ECO:0000256" key="7">
    <source>
        <dbReference type="SAM" id="MobiDB-lite"/>
    </source>
</evidence>
<evidence type="ECO:0000256" key="6">
    <source>
        <dbReference type="ARBA" id="ARBA00023180"/>
    </source>
</evidence>
<name>A0A836HMM1_LEIEN</name>
<comment type="caution">
    <text evidence="11">The sequence shown here is derived from an EMBL/GenBank/DDBJ whole genome shotgun (WGS) entry which is preliminary data.</text>
</comment>
<evidence type="ECO:0000313" key="12">
    <source>
        <dbReference type="Proteomes" id="UP000674179"/>
    </source>
</evidence>
<protein>
    <recommendedName>
        <fullName evidence="10">MRH domain-containing protein</fullName>
    </recommendedName>
</protein>
<dbReference type="PROSITE" id="PS51914">
    <property type="entry name" value="MRH"/>
    <property type="match status" value="1"/>
</dbReference>
<feature type="transmembrane region" description="Helical" evidence="8">
    <location>
        <begin position="1013"/>
        <end position="1036"/>
    </location>
</feature>
<dbReference type="SUPFAM" id="SSF50911">
    <property type="entry name" value="Mannose 6-phosphate receptor domain"/>
    <property type="match status" value="1"/>
</dbReference>
<reference evidence="11 12" key="1">
    <citation type="submission" date="2021-02" db="EMBL/GenBank/DDBJ databases">
        <title>Leishmania (Mundinia) enrietti genome sequencing and assembly.</title>
        <authorList>
            <person name="Almutairi H."/>
            <person name="Gatherer D."/>
        </authorList>
    </citation>
    <scope>NUCLEOTIDE SEQUENCE [LARGE SCALE GENOMIC DNA]</scope>
    <source>
        <strain evidence="11">CUR178</strain>
    </source>
</reference>
<keyword evidence="12" id="KW-1185">Reference proteome</keyword>
<accession>A0A836HMM1</accession>
<feature type="chain" id="PRO_5032853667" description="MRH domain-containing protein" evidence="9">
    <location>
        <begin position="42"/>
        <end position="1176"/>
    </location>
</feature>
<dbReference type="OrthoDB" id="262065at2759"/>
<evidence type="ECO:0000313" key="11">
    <source>
        <dbReference type="EMBL" id="KAG5479575.1"/>
    </source>
</evidence>
<feature type="region of interest" description="Disordered" evidence="7">
    <location>
        <begin position="1106"/>
        <end position="1176"/>
    </location>
</feature>
<feature type="compositionally biased region" description="Acidic residues" evidence="7">
    <location>
        <begin position="1166"/>
        <end position="1176"/>
    </location>
</feature>
<dbReference type="Pfam" id="PF07699">
    <property type="entry name" value="Ephrin_rec_like"/>
    <property type="match status" value="1"/>
</dbReference>
<dbReference type="KEGG" id="lenr:94170581"/>
<dbReference type="EMBL" id="JAFHKP010000022">
    <property type="protein sequence ID" value="KAG5479575.1"/>
    <property type="molecule type" value="Genomic_DNA"/>
</dbReference>
<evidence type="ECO:0000256" key="2">
    <source>
        <dbReference type="ARBA" id="ARBA00007627"/>
    </source>
</evidence>
<dbReference type="GO" id="GO:0005886">
    <property type="term" value="C:plasma membrane"/>
    <property type="evidence" value="ECO:0007669"/>
    <property type="project" value="UniProtKB-SubCell"/>
</dbReference>
<evidence type="ECO:0000256" key="8">
    <source>
        <dbReference type="SAM" id="Phobius"/>
    </source>
</evidence>
<evidence type="ECO:0000256" key="1">
    <source>
        <dbReference type="ARBA" id="ARBA00004251"/>
    </source>
</evidence>
<feature type="signal peptide" evidence="9">
    <location>
        <begin position="1"/>
        <end position="41"/>
    </location>
</feature>
<dbReference type="GeneID" id="94170581"/>
<keyword evidence="8" id="KW-0472">Membrane</keyword>
<feature type="compositionally biased region" description="Polar residues" evidence="7">
    <location>
        <begin position="1124"/>
        <end position="1133"/>
    </location>
</feature>
<dbReference type="PANTHER" id="PTHR22727:SF15">
    <property type="entry name" value="MRH DOMAIN-CONTAINING PROTEIN"/>
    <property type="match status" value="1"/>
</dbReference>
<dbReference type="AlphaFoldDB" id="A0A836HMM1"/>